<evidence type="ECO:0000259" key="20">
    <source>
        <dbReference type="PROSITE" id="PS50110"/>
    </source>
</evidence>
<dbReference type="Gene3D" id="1.20.120.160">
    <property type="entry name" value="HPT domain"/>
    <property type="match status" value="1"/>
</dbReference>
<keyword evidence="23" id="KW-1185">Reference proteome</keyword>
<feature type="region of interest" description="Disordered" evidence="18">
    <location>
        <begin position="665"/>
        <end position="685"/>
    </location>
</feature>
<dbReference type="FunFam" id="3.30.565.10:FF:000010">
    <property type="entry name" value="Sensor histidine kinase RcsC"/>
    <property type="match status" value="1"/>
</dbReference>
<dbReference type="PANTHER" id="PTHR45339">
    <property type="entry name" value="HYBRID SIGNAL TRANSDUCTION HISTIDINE KINASE J"/>
    <property type="match status" value="1"/>
</dbReference>
<evidence type="ECO:0000256" key="2">
    <source>
        <dbReference type="ARBA" id="ARBA00004429"/>
    </source>
</evidence>
<dbReference type="Gene3D" id="3.40.50.2300">
    <property type="match status" value="1"/>
</dbReference>
<dbReference type="SMART" id="SM00388">
    <property type="entry name" value="HisKA"/>
    <property type="match status" value="1"/>
</dbReference>
<dbReference type="FunFam" id="1.10.287.130:FF:000002">
    <property type="entry name" value="Two-component osmosensing histidine kinase"/>
    <property type="match status" value="1"/>
</dbReference>
<evidence type="ECO:0000256" key="16">
    <source>
        <dbReference type="PROSITE-ProRule" id="PRU00110"/>
    </source>
</evidence>
<evidence type="ECO:0000256" key="3">
    <source>
        <dbReference type="ARBA" id="ARBA00012438"/>
    </source>
</evidence>
<feature type="domain" description="Histidine kinase" evidence="19">
    <location>
        <begin position="121"/>
        <end position="342"/>
    </location>
</feature>
<dbReference type="PROSITE" id="PS50894">
    <property type="entry name" value="HPT"/>
    <property type="match status" value="1"/>
</dbReference>
<dbReference type="SMART" id="SM00387">
    <property type="entry name" value="HATPase_c"/>
    <property type="match status" value="1"/>
</dbReference>
<dbReference type="InterPro" id="IPR011006">
    <property type="entry name" value="CheY-like_superfamily"/>
</dbReference>
<dbReference type="PROSITE" id="PS50109">
    <property type="entry name" value="HIS_KIN"/>
    <property type="match status" value="1"/>
</dbReference>
<evidence type="ECO:0000256" key="11">
    <source>
        <dbReference type="ARBA" id="ARBA00022989"/>
    </source>
</evidence>
<dbReference type="STRING" id="993689.GCA_002077135_00969"/>
<gene>
    <name evidence="22" type="ORF">B1806_07545</name>
</gene>
<dbReference type="InterPro" id="IPR036890">
    <property type="entry name" value="HATPase_C_sf"/>
</dbReference>
<dbReference type="EMBL" id="MWQO01000023">
    <property type="protein sequence ID" value="THD10699.1"/>
    <property type="molecule type" value="Genomic_DNA"/>
</dbReference>
<dbReference type="SMART" id="SM00448">
    <property type="entry name" value="REC"/>
    <property type="match status" value="1"/>
</dbReference>
<evidence type="ECO:0000256" key="17">
    <source>
        <dbReference type="PROSITE-ProRule" id="PRU00169"/>
    </source>
</evidence>
<evidence type="ECO:0000259" key="19">
    <source>
        <dbReference type="PROSITE" id="PS50109"/>
    </source>
</evidence>
<dbReference type="InterPro" id="IPR003594">
    <property type="entry name" value="HATPase_dom"/>
</dbReference>
<evidence type="ECO:0000256" key="6">
    <source>
        <dbReference type="ARBA" id="ARBA00022679"/>
    </source>
</evidence>
<dbReference type="SUPFAM" id="SSF52172">
    <property type="entry name" value="CheY-like"/>
    <property type="match status" value="1"/>
</dbReference>
<keyword evidence="10" id="KW-0067">ATP-binding</keyword>
<comment type="subcellular location">
    <subcellularLocation>
        <location evidence="2">Cell inner membrane</location>
        <topology evidence="2">Multi-pass membrane protein</topology>
    </subcellularLocation>
</comment>
<evidence type="ECO:0000256" key="14">
    <source>
        <dbReference type="ARBA" id="ARBA00064003"/>
    </source>
</evidence>
<dbReference type="SUPFAM" id="SSF47226">
    <property type="entry name" value="Histidine-containing phosphotransfer domain, HPT domain"/>
    <property type="match status" value="1"/>
</dbReference>
<keyword evidence="7" id="KW-0812">Transmembrane</keyword>
<dbReference type="InterPro" id="IPR003661">
    <property type="entry name" value="HisK_dim/P_dom"/>
</dbReference>
<evidence type="ECO:0000256" key="1">
    <source>
        <dbReference type="ARBA" id="ARBA00000085"/>
    </source>
</evidence>
<keyword evidence="9" id="KW-0418">Kinase</keyword>
<dbReference type="Gene3D" id="3.30.565.10">
    <property type="entry name" value="Histidine kinase-like ATPase, C-terminal domain"/>
    <property type="match status" value="1"/>
</dbReference>
<keyword evidence="8" id="KW-0547">Nucleotide-binding</keyword>
<dbReference type="SUPFAM" id="SSF47384">
    <property type="entry name" value="Homodimeric domain of signal transducing histidine kinase"/>
    <property type="match status" value="1"/>
</dbReference>
<evidence type="ECO:0000256" key="12">
    <source>
        <dbReference type="ARBA" id="ARBA00023012"/>
    </source>
</evidence>
<keyword evidence="6" id="KW-0808">Transferase</keyword>
<dbReference type="CDD" id="cd00082">
    <property type="entry name" value="HisKA"/>
    <property type="match status" value="1"/>
</dbReference>
<dbReference type="AlphaFoldDB" id="A0A4S3KP31"/>
<protein>
    <recommendedName>
        <fullName evidence="15">Sensory/regulatory protein RpfC</fullName>
        <ecNumber evidence="3">2.7.13.3</ecNumber>
    </recommendedName>
</protein>
<dbReference type="InterPro" id="IPR001789">
    <property type="entry name" value="Sig_transdc_resp-reg_receiver"/>
</dbReference>
<dbReference type="SUPFAM" id="SSF55874">
    <property type="entry name" value="ATPase domain of HSP90 chaperone/DNA topoisomerase II/histidine kinase"/>
    <property type="match status" value="1"/>
</dbReference>
<keyword evidence="11" id="KW-1133">Transmembrane helix</keyword>
<dbReference type="InterPro" id="IPR004358">
    <property type="entry name" value="Sig_transdc_His_kin-like_C"/>
</dbReference>
<evidence type="ECO:0000256" key="13">
    <source>
        <dbReference type="ARBA" id="ARBA00023136"/>
    </source>
</evidence>
<evidence type="ECO:0000256" key="10">
    <source>
        <dbReference type="ARBA" id="ARBA00022840"/>
    </source>
</evidence>
<feature type="domain" description="HPt" evidence="21">
    <location>
        <begin position="702"/>
        <end position="800"/>
    </location>
</feature>
<evidence type="ECO:0000256" key="5">
    <source>
        <dbReference type="ARBA" id="ARBA00022553"/>
    </source>
</evidence>
<dbReference type="InterPro" id="IPR036641">
    <property type="entry name" value="HPT_dom_sf"/>
</dbReference>
<feature type="modified residue" description="Phosphohistidine" evidence="16">
    <location>
        <position position="741"/>
    </location>
</feature>
<evidence type="ECO:0000259" key="21">
    <source>
        <dbReference type="PROSITE" id="PS50894"/>
    </source>
</evidence>
<keyword evidence="12" id="KW-0902">Two-component regulatory system</keyword>
<dbReference type="Pfam" id="PF01627">
    <property type="entry name" value="Hpt"/>
    <property type="match status" value="1"/>
</dbReference>
<organism evidence="22 23">
    <name type="scientific">Metallibacterium scheffleri</name>
    <dbReference type="NCBI Taxonomy" id="993689"/>
    <lineage>
        <taxon>Bacteria</taxon>
        <taxon>Pseudomonadati</taxon>
        <taxon>Pseudomonadota</taxon>
        <taxon>Gammaproteobacteria</taxon>
        <taxon>Lysobacterales</taxon>
        <taxon>Rhodanobacteraceae</taxon>
        <taxon>Metallibacterium</taxon>
    </lineage>
</organism>
<comment type="caution">
    <text evidence="22">The sequence shown here is derived from an EMBL/GenBank/DDBJ whole genome shotgun (WGS) entry which is preliminary data.</text>
</comment>
<dbReference type="GO" id="GO:0005886">
    <property type="term" value="C:plasma membrane"/>
    <property type="evidence" value="ECO:0007669"/>
    <property type="project" value="UniProtKB-SubCell"/>
</dbReference>
<evidence type="ECO:0000313" key="22">
    <source>
        <dbReference type="EMBL" id="THD10699.1"/>
    </source>
</evidence>
<keyword evidence="4" id="KW-1003">Cell membrane</keyword>
<dbReference type="InterPro" id="IPR005467">
    <property type="entry name" value="His_kinase_dom"/>
</dbReference>
<evidence type="ECO:0000256" key="9">
    <source>
        <dbReference type="ARBA" id="ARBA00022777"/>
    </source>
</evidence>
<dbReference type="EC" id="2.7.13.3" evidence="3"/>
<name>A0A4S3KP31_9GAMM</name>
<dbReference type="CDD" id="cd16922">
    <property type="entry name" value="HATPase_EvgS-ArcB-TorS-like"/>
    <property type="match status" value="1"/>
</dbReference>
<evidence type="ECO:0000256" key="8">
    <source>
        <dbReference type="ARBA" id="ARBA00022741"/>
    </source>
</evidence>
<dbReference type="SMART" id="SM00073">
    <property type="entry name" value="HPT"/>
    <property type="match status" value="1"/>
</dbReference>
<evidence type="ECO:0000256" key="15">
    <source>
        <dbReference type="ARBA" id="ARBA00068150"/>
    </source>
</evidence>
<keyword evidence="13" id="KW-0472">Membrane</keyword>
<dbReference type="PROSITE" id="PS50110">
    <property type="entry name" value="RESPONSE_REGULATORY"/>
    <property type="match status" value="1"/>
</dbReference>
<sequence length="800" mass="85926">MSRMSAMPRDRTATALLVGSLVLLAALVVLALWQMVLPWKLVLAAAALLAAVLAVLSWLRLARHWGEAEALLVPPAPTPNATRTIILEKELSALQGMQKELVTAKRAAEAATLAKSEFLATMSHEIRTPLNGILPLLDIVLGGQLNADQRDYVATAQRSAQELLRIVDDILDYSKVEAGKLELENVTLNLRDLLDSVQALMDKAAESKRLSLRLSVDEDVRTLLRGDPVRIRQVLSNLVGNGLKFTERGGVSVRVSKRAETPTHEELVFAVRDTGIGITPEAAARLFQPFTQAESSTTRRYGGTGLGLTICKKLVELMGGKIGLRSEPGKGSVFWFSLPLAKLPGEVAQGRLSLQGVRGLYVGSQRGYEKLNPLLAGLGLQVEFLPQPAEALARLRRSAPLGRSFGHELLVAEMGGAPGETQNLVRNVLREPTLERVRILLPGAPAEAGGPRLGVLPREPDESALRAALESLFALSSHTRPQPLIARATTPPARAPAAATANELEPPLRGRVLLVEDHPVNQQVATKLLSRLGLEVVQANHGSEALDLLGKGVFDLVLMDCQMPIMDGYAATRELRRREALVNSARMPVIAMTAHAMAGDREKCLDSGMDDYLSKPLDRALLARTLKQWLPSTPVEEAIPVAPAPVAPDPGQVLRVAARAAAAPSRITPPPLRPSFAPPAPPPVASGDLLDEEVLRDLEDIMGDELKPLVTVFLGDSPKRIAMLEQSAAQNDINGLSQQAHALKSASANLGAKRMSAEAKTLELAARAGQVDNPVARVAQLKAMYLATADALRERFGVRA</sequence>
<dbReference type="CDD" id="cd17546">
    <property type="entry name" value="REC_hyHK_CKI1_RcsC-like"/>
    <property type="match status" value="1"/>
</dbReference>
<feature type="modified residue" description="4-aspartylphosphate" evidence="17">
    <location>
        <position position="560"/>
    </location>
</feature>
<feature type="compositionally biased region" description="Pro residues" evidence="18">
    <location>
        <begin position="667"/>
        <end position="684"/>
    </location>
</feature>
<evidence type="ECO:0000256" key="18">
    <source>
        <dbReference type="SAM" id="MobiDB-lite"/>
    </source>
</evidence>
<dbReference type="Proteomes" id="UP000307749">
    <property type="component" value="Unassembled WGS sequence"/>
</dbReference>
<proteinExistence type="predicted"/>
<feature type="domain" description="Response regulatory" evidence="20">
    <location>
        <begin position="511"/>
        <end position="630"/>
    </location>
</feature>
<dbReference type="InterPro" id="IPR036097">
    <property type="entry name" value="HisK_dim/P_sf"/>
</dbReference>
<comment type="catalytic activity">
    <reaction evidence="1">
        <text>ATP + protein L-histidine = ADP + protein N-phospho-L-histidine.</text>
        <dbReference type="EC" id="2.7.13.3"/>
    </reaction>
</comment>
<dbReference type="Pfam" id="PF00072">
    <property type="entry name" value="Response_reg"/>
    <property type="match status" value="1"/>
</dbReference>
<evidence type="ECO:0000313" key="23">
    <source>
        <dbReference type="Proteomes" id="UP000307749"/>
    </source>
</evidence>
<dbReference type="PRINTS" id="PR00344">
    <property type="entry name" value="BCTRLSENSOR"/>
</dbReference>
<dbReference type="Pfam" id="PF00512">
    <property type="entry name" value="HisKA"/>
    <property type="match status" value="1"/>
</dbReference>
<dbReference type="Pfam" id="PF02518">
    <property type="entry name" value="HATPase_c"/>
    <property type="match status" value="1"/>
</dbReference>
<evidence type="ECO:0000256" key="4">
    <source>
        <dbReference type="ARBA" id="ARBA00022475"/>
    </source>
</evidence>
<dbReference type="GO" id="GO:0000155">
    <property type="term" value="F:phosphorelay sensor kinase activity"/>
    <property type="evidence" value="ECO:0007669"/>
    <property type="project" value="InterPro"/>
</dbReference>
<reference evidence="22 23" key="1">
    <citation type="submission" date="2017-02" db="EMBL/GenBank/DDBJ databases">
        <title>Whole genome sequencing of Metallibacterium scheffleri DSM 24874 (T).</title>
        <authorList>
            <person name="Kumar S."/>
            <person name="Patil P."/>
            <person name="Patil P.B."/>
        </authorList>
    </citation>
    <scope>NUCLEOTIDE SEQUENCE [LARGE SCALE GENOMIC DNA]</scope>
    <source>
        <strain evidence="22 23">DSM 24874</strain>
    </source>
</reference>
<dbReference type="GO" id="GO:0005524">
    <property type="term" value="F:ATP binding"/>
    <property type="evidence" value="ECO:0007669"/>
    <property type="project" value="UniProtKB-KW"/>
</dbReference>
<dbReference type="Gene3D" id="1.10.287.130">
    <property type="match status" value="1"/>
</dbReference>
<accession>A0A4S3KP31</accession>
<comment type="subunit">
    <text evidence="14">At low DSF concentrations, interacts with RpfF.</text>
</comment>
<dbReference type="PANTHER" id="PTHR45339:SF1">
    <property type="entry name" value="HYBRID SIGNAL TRANSDUCTION HISTIDINE KINASE J"/>
    <property type="match status" value="1"/>
</dbReference>
<dbReference type="InterPro" id="IPR008207">
    <property type="entry name" value="Sig_transdc_His_kin_Hpt_dom"/>
</dbReference>
<evidence type="ECO:0000256" key="7">
    <source>
        <dbReference type="ARBA" id="ARBA00022692"/>
    </source>
</evidence>
<keyword evidence="5 17" id="KW-0597">Phosphoprotein</keyword>